<accession>A0A8J5W5N2</accession>
<gene>
    <name evidence="2" type="ORF">GUJ93_ZPchr0007g4113</name>
</gene>
<sequence>MGRVHRTYETDWLGHQVPSGHVVVPSQPRRSPTHGHKAARPGGRRATRQHGVVRPCDAGALHVVKTCRLSAGAA</sequence>
<evidence type="ECO:0000256" key="1">
    <source>
        <dbReference type="SAM" id="MobiDB-lite"/>
    </source>
</evidence>
<organism evidence="2 3">
    <name type="scientific">Zizania palustris</name>
    <name type="common">Northern wild rice</name>
    <dbReference type="NCBI Taxonomy" id="103762"/>
    <lineage>
        <taxon>Eukaryota</taxon>
        <taxon>Viridiplantae</taxon>
        <taxon>Streptophyta</taxon>
        <taxon>Embryophyta</taxon>
        <taxon>Tracheophyta</taxon>
        <taxon>Spermatophyta</taxon>
        <taxon>Magnoliopsida</taxon>
        <taxon>Liliopsida</taxon>
        <taxon>Poales</taxon>
        <taxon>Poaceae</taxon>
        <taxon>BOP clade</taxon>
        <taxon>Oryzoideae</taxon>
        <taxon>Oryzeae</taxon>
        <taxon>Zizaniinae</taxon>
        <taxon>Zizania</taxon>
    </lineage>
</organism>
<dbReference type="AlphaFoldDB" id="A0A8J5W5N2"/>
<protein>
    <submittedName>
        <fullName evidence="2">Uncharacterized protein</fullName>
    </submittedName>
</protein>
<name>A0A8J5W5N2_ZIZPA</name>
<dbReference type="Proteomes" id="UP000729402">
    <property type="component" value="Unassembled WGS sequence"/>
</dbReference>
<feature type="region of interest" description="Disordered" evidence="1">
    <location>
        <begin position="18"/>
        <end position="51"/>
    </location>
</feature>
<proteinExistence type="predicted"/>
<evidence type="ECO:0000313" key="3">
    <source>
        <dbReference type="Proteomes" id="UP000729402"/>
    </source>
</evidence>
<dbReference type="EMBL" id="JAAALK010000282">
    <property type="protein sequence ID" value="KAG8078454.1"/>
    <property type="molecule type" value="Genomic_DNA"/>
</dbReference>
<feature type="compositionally biased region" description="Basic residues" evidence="1">
    <location>
        <begin position="31"/>
        <end position="48"/>
    </location>
</feature>
<keyword evidence="3" id="KW-1185">Reference proteome</keyword>
<comment type="caution">
    <text evidence="2">The sequence shown here is derived from an EMBL/GenBank/DDBJ whole genome shotgun (WGS) entry which is preliminary data.</text>
</comment>
<reference evidence="2" key="2">
    <citation type="submission" date="2021-02" db="EMBL/GenBank/DDBJ databases">
        <authorList>
            <person name="Kimball J.A."/>
            <person name="Haas M.W."/>
            <person name="Macchietto M."/>
            <person name="Kono T."/>
            <person name="Duquette J."/>
            <person name="Shao M."/>
        </authorList>
    </citation>
    <scope>NUCLEOTIDE SEQUENCE</scope>
    <source>
        <tissue evidence="2">Fresh leaf tissue</tissue>
    </source>
</reference>
<reference evidence="2" key="1">
    <citation type="journal article" date="2021" name="bioRxiv">
        <title>Whole Genome Assembly and Annotation of Northern Wild Rice, Zizania palustris L., Supports a Whole Genome Duplication in the Zizania Genus.</title>
        <authorList>
            <person name="Haas M."/>
            <person name="Kono T."/>
            <person name="Macchietto M."/>
            <person name="Millas R."/>
            <person name="McGilp L."/>
            <person name="Shao M."/>
            <person name="Duquette J."/>
            <person name="Hirsch C.N."/>
            <person name="Kimball J."/>
        </authorList>
    </citation>
    <scope>NUCLEOTIDE SEQUENCE</scope>
    <source>
        <tissue evidence="2">Fresh leaf tissue</tissue>
    </source>
</reference>
<evidence type="ECO:0000313" key="2">
    <source>
        <dbReference type="EMBL" id="KAG8078454.1"/>
    </source>
</evidence>